<dbReference type="KEGG" id="tav:G4V39_03210"/>
<keyword evidence="8 9" id="KW-0472">Membrane</keyword>
<comment type="subunit">
    <text evidence="9">Component of the Sec protein translocase complex. Heterotrimer consisting of SecY, SecE and SecG subunits. The heterotrimers can form oligomers, although 1 heterotrimer is thought to be able to translocate proteins. Interacts with the ribosome. Interacts with SecDF, and other proteins may be involved. Interacts with SecA.</text>
</comment>
<feature type="transmembrane region" description="Helical" evidence="9">
    <location>
        <begin position="69"/>
        <end position="89"/>
    </location>
</feature>
<evidence type="ECO:0000256" key="6">
    <source>
        <dbReference type="ARBA" id="ARBA00022989"/>
    </source>
</evidence>
<dbReference type="Pfam" id="PF00584">
    <property type="entry name" value="SecE"/>
    <property type="match status" value="1"/>
</dbReference>
<comment type="function">
    <text evidence="9">Essential subunit of the Sec protein translocation channel SecYEG. Clamps together the 2 halves of SecY. May contact the channel plug during translocation.</text>
</comment>
<proteinExistence type="inferred from homology"/>
<sequence length="98" mass="11167">MAKIKKARKAKVKGGQKGALKQAPEKVLPLKKAEEVQFLQRVSQFVREVKIEFKRITWPSKKETTQTTIAVISFTLFVSAYLGLIDTLLSKLVQFLIY</sequence>
<dbReference type="NCBIfam" id="TIGR00964">
    <property type="entry name" value="secE_bact"/>
    <property type="match status" value="1"/>
</dbReference>
<keyword evidence="3 9" id="KW-1003">Cell membrane</keyword>
<dbReference type="GO" id="GO:0065002">
    <property type="term" value="P:intracellular protein transmembrane transport"/>
    <property type="evidence" value="ECO:0007669"/>
    <property type="project" value="UniProtKB-UniRule"/>
</dbReference>
<evidence type="ECO:0000256" key="5">
    <source>
        <dbReference type="ARBA" id="ARBA00022927"/>
    </source>
</evidence>
<reference evidence="11 12" key="1">
    <citation type="submission" date="2020-02" db="EMBL/GenBank/DDBJ databases">
        <title>Genome analysis of Thermosulfuriphilus ammonigenes ST65T, an anaerobic thermophilic chemolithoautotrophic bacterium isolated from a deep-sea hydrothermal vent.</title>
        <authorList>
            <person name="Slobodkina G."/>
            <person name="Allioux M."/>
            <person name="Merkel A."/>
            <person name="Alain K."/>
            <person name="Jebbar M."/>
            <person name="Slobodkin A."/>
        </authorList>
    </citation>
    <scope>NUCLEOTIDE SEQUENCE [LARGE SCALE GENOMIC DNA]</scope>
    <source>
        <strain evidence="11 12">ST65</strain>
    </source>
</reference>
<organism evidence="11 12">
    <name type="scientific">Thermosulfuriphilus ammonigenes</name>
    <dbReference type="NCBI Taxonomy" id="1936021"/>
    <lineage>
        <taxon>Bacteria</taxon>
        <taxon>Pseudomonadati</taxon>
        <taxon>Thermodesulfobacteriota</taxon>
        <taxon>Thermodesulfobacteria</taxon>
        <taxon>Thermodesulfobacteriales</taxon>
        <taxon>Thermodesulfobacteriaceae</taxon>
        <taxon>Thermosulfuriphilus</taxon>
    </lineage>
</organism>
<gene>
    <name evidence="9 11" type="primary">secE</name>
    <name evidence="11" type="ORF">G4V39_03210</name>
</gene>
<evidence type="ECO:0000256" key="4">
    <source>
        <dbReference type="ARBA" id="ARBA00022692"/>
    </source>
</evidence>
<comment type="similarity">
    <text evidence="9">Belongs to the SecE/SEC61-gamma family.</text>
</comment>
<evidence type="ECO:0000313" key="12">
    <source>
        <dbReference type="Proteomes" id="UP000502179"/>
    </source>
</evidence>
<comment type="subcellular location">
    <subcellularLocation>
        <location evidence="9">Cell membrane</location>
        <topology evidence="9">Single-pass membrane protein</topology>
    </subcellularLocation>
    <subcellularLocation>
        <location evidence="1">Membrane</location>
    </subcellularLocation>
</comment>
<dbReference type="RefSeq" id="WP_166031570.1">
    <property type="nucleotide sequence ID" value="NZ_CP048877.1"/>
</dbReference>
<evidence type="ECO:0000256" key="2">
    <source>
        <dbReference type="ARBA" id="ARBA00022448"/>
    </source>
</evidence>
<dbReference type="AlphaFoldDB" id="A0A6G7PV78"/>
<dbReference type="GO" id="GO:0009306">
    <property type="term" value="P:protein secretion"/>
    <property type="evidence" value="ECO:0007669"/>
    <property type="project" value="UniProtKB-UniRule"/>
</dbReference>
<feature type="compositionally biased region" description="Basic residues" evidence="10">
    <location>
        <begin position="1"/>
        <end position="14"/>
    </location>
</feature>
<keyword evidence="5 9" id="KW-0653">Protein transport</keyword>
<dbReference type="PANTHER" id="PTHR33910">
    <property type="entry name" value="PROTEIN TRANSLOCASE SUBUNIT SECE"/>
    <property type="match status" value="1"/>
</dbReference>
<evidence type="ECO:0000256" key="3">
    <source>
        <dbReference type="ARBA" id="ARBA00022475"/>
    </source>
</evidence>
<dbReference type="PRINTS" id="PR01650">
    <property type="entry name" value="SECETRNLCASE"/>
</dbReference>
<name>A0A6G7PV78_9BACT</name>
<dbReference type="GO" id="GO:0005886">
    <property type="term" value="C:plasma membrane"/>
    <property type="evidence" value="ECO:0007669"/>
    <property type="project" value="UniProtKB-SubCell"/>
</dbReference>
<dbReference type="Gene3D" id="1.20.5.1030">
    <property type="entry name" value="Preprotein translocase secy subunit"/>
    <property type="match status" value="1"/>
</dbReference>
<feature type="region of interest" description="Disordered" evidence="10">
    <location>
        <begin position="1"/>
        <end position="22"/>
    </location>
</feature>
<dbReference type="GO" id="GO:0006605">
    <property type="term" value="P:protein targeting"/>
    <property type="evidence" value="ECO:0007669"/>
    <property type="project" value="UniProtKB-UniRule"/>
</dbReference>
<evidence type="ECO:0000256" key="9">
    <source>
        <dbReference type="HAMAP-Rule" id="MF_00422"/>
    </source>
</evidence>
<accession>A0A6G7PV78</accession>
<evidence type="ECO:0000256" key="8">
    <source>
        <dbReference type="ARBA" id="ARBA00023136"/>
    </source>
</evidence>
<dbReference type="InterPro" id="IPR005807">
    <property type="entry name" value="SecE_bac"/>
</dbReference>
<evidence type="ECO:0000313" key="11">
    <source>
        <dbReference type="EMBL" id="QIJ71348.1"/>
    </source>
</evidence>
<keyword evidence="6 9" id="KW-1133">Transmembrane helix</keyword>
<dbReference type="GO" id="GO:0043952">
    <property type="term" value="P:protein transport by the Sec complex"/>
    <property type="evidence" value="ECO:0007669"/>
    <property type="project" value="UniProtKB-UniRule"/>
</dbReference>
<dbReference type="Proteomes" id="UP000502179">
    <property type="component" value="Chromosome"/>
</dbReference>
<dbReference type="EMBL" id="CP048877">
    <property type="protein sequence ID" value="QIJ71348.1"/>
    <property type="molecule type" value="Genomic_DNA"/>
</dbReference>
<evidence type="ECO:0000256" key="10">
    <source>
        <dbReference type="SAM" id="MobiDB-lite"/>
    </source>
</evidence>
<dbReference type="PANTHER" id="PTHR33910:SF1">
    <property type="entry name" value="PROTEIN TRANSLOCASE SUBUNIT SECE"/>
    <property type="match status" value="1"/>
</dbReference>
<protein>
    <recommendedName>
        <fullName evidence="9">Protein translocase subunit SecE</fullName>
    </recommendedName>
</protein>
<dbReference type="InterPro" id="IPR001901">
    <property type="entry name" value="Translocase_SecE/Sec61-g"/>
</dbReference>
<evidence type="ECO:0000256" key="1">
    <source>
        <dbReference type="ARBA" id="ARBA00004370"/>
    </source>
</evidence>
<keyword evidence="7 9" id="KW-0811">Translocation</keyword>
<dbReference type="PROSITE" id="PS01067">
    <property type="entry name" value="SECE_SEC61G"/>
    <property type="match status" value="1"/>
</dbReference>
<keyword evidence="4 9" id="KW-0812">Transmembrane</keyword>
<evidence type="ECO:0000256" key="7">
    <source>
        <dbReference type="ARBA" id="ARBA00023010"/>
    </source>
</evidence>
<dbReference type="HAMAP" id="MF_00422">
    <property type="entry name" value="SecE"/>
    <property type="match status" value="1"/>
</dbReference>
<dbReference type="InterPro" id="IPR038379">
    <property type="entry name" value="SecE_sf"/>
</dbReference>
<keyword evidence="12" id="KW-1185">Reference proteome</keyword>
<keyword evidence="2 9" id="KW-0813">Transport</keyword>
<dbReference type="GO" id="GO:0008320">
    <property type="term" value="F:protein transmembrane transporter activity"/>
    <property type="evidence" value="ECO:0007669"/>
    <property type="project" value="UniProtKB-UniRule"/>
</dbReference>